<evidence type="ECO:0008006" key="5">
    <source>
        <dbReference type="Google" id="ProtNLM"/>
    </source>
</evidence>
<dbReference type="Pfam" id="PF00797">
    <property type="entry name" value="Acetyltransf_2"/>
    <property type="match status" value="1"/>
</dbReference>
<dbReference type="Gene3D" id="3.30.2140.10">
    <property type="entry name" value="Arylamine N-acetyltransferase"/>
    <property type="match status" value="1"/>
</dbReference>
<dbReference type="EMBL" id="LBHU01000001">
    <property type="protein sequence ID" value="KLI65185.1"/>
    <property type="molecule type" value="Genomic_DNA"/>
</dbReference>
<gene>
    <name evidence="3" type="ORF">AAV99_02955</name>
</gene>
<organism evidence="3 4">
    <name type="scientific">Aurantiacibacter marinus</name>
    <dbReference type="NCBI Taxonomy" id="874156"/>
    <lineage>
        <taxon>Bacteria</taxon>
        <taxon>Pseudomonadati</taxon>
        <taxon>Pseudomonadota</taxon>
        <taxon>Alphaproteobacteria</taxon>
        <taxon>Sphingomonadales</taxon>
        <taxon>Erythrobacteraceae</taxon>
        <taxon>Aurantiacibacter</taxon>
    </lineage>
</organism>
<protein>
    <recommendedName>
        <fullName evidence="5">Arylamine N-acetyltransferase</fullName>
    </recommendedName>
</protein>
<accession>A0A0H0XXY3</accession>
<reference evidence="3 4" key="1">
    <citation type="submission" date="2015-04" db="EMBL/GenBank/DDBJ databases">
        <title>The draft genome sequence of Erythrobacter marinus HWDM-33.</title>
        <authorList>
            <person name="Zhuang L."/>
            <person name="Liu Y."/>
            <person name="Shao Z."/>
        </authorList>
    </citation>
    <scope>NUCLEOTIDE SEQUENCE [LARGE SCALE GENOMIC DNA]</scope>
    <source>
        <strain evidence="3 4">HWDM-33</strain>
    </source>
</reference>
<evidence type="ECO:0000313" key="3">
    <source>
        <dbReference type="EMBL" id="KLI65185.1"/>
    </source>
</evidence>
<name>A0A0H0XXY3_9SPHN</name>
<evidence type="ECO:0000256" key="2">
    <source>
        <dbReference type="RuleBase" id="RU003452"/>
    </source>
</evidence>
<dbReference type="Proteomes" id="UP000053455">
    <property type="component" value="Unassembled WGS sequence"/>
</dbReference>
<dbReference type="PATRIC" id="fig|874156.12.peg.616"/>
<sequence>MMDTAAYLARIGLAQAPAADPAGLAAVQAAHRQTIPFENLAVMAGGTIACDSGPVFAKLVTARRGGFCFEHNRLMADMLGAMGFDAALLLARVLLGSPAETTPRTHCLVLVRFDEEAWIADAGFGGGYAPPMPLEDGAMVGSMDGAQHRLRRIGEEGSIPGAWLLERKGPQGPTDGRSASDTLWEPQFAFDLAEVAQADMAMGCHWAATHESSRFTSLHVASMCLPDGFVSLVDRELSLWRAGTEPEKRTVPDAAEYRRLLDHHFGLELSAEEIARLPLWRQSPS</sequence>
<dbReference type="AlphaFoldDB" id="A0A0H0XXY3"/>
<comment type="caution">
    <text evidence="3">The sequence shown here is derived from an EMBL/GenBank/DDBJ whole genome shotgun (WGS) entry which is preliminary data.</text>
</comment>
<evidence type="ECO:0000313" key="4">
    <source>
        <dbReference type="Proteomes" id="UP000053455"/>
    </source>
</evidence>
<dbReference type="OrthoDB" id="7181050at2"/>
<dbReference type="SUPFAM" id="SSF54001">
    <property type="entry name" value="Cysteine proteinases"/>
    <property type="match status" value="1"/>
</dbReference>
<dbReference type="GO" id="GO:0016407">
    <property type="term" value="F:acetyltransferase activity"/>
    <property type="evidence" value="ECO:0007669"/>
    <property type="project" value="InterPro"/>
</dbReference>
<comment type="similarity">
    <text evidence="1 2">Belongs to the arylamine N-acetyltransferase family.</text>
</comment>
<dbReference type="InterPro" id="IPR001447">
    <property type="entry name" value="Arylamine_N-AcTrfase"/>
</dbReference>
<proteinExistence type="inferred from homology"/>
<dbReference type="Gene3D" id="2.40.128.150">
    <property type="entry name" value="Cysteine proteinases"/>
    <property type="match status" value="1"/>
</dbReference>
<dbReference type="PRINTS" id="PR01543">
    <property type="entry name" value="ANATRNSFRASE"/>
</dbReference>
<dbReference type="PANTHER" id="PTHR11786:SF0">
    <property type="entry name" value="ARYLAMINE N-ACETYLTRANSFERASE 4-RELATED"/>
    <property type="match status" value="1"/>
</dbReference>
<evidence type="ECO:0000256" key="1">
    <source>
        <dbReference type="ARBA" id="ARBA00006547"/>
    </source>
</evidence>
<keyword evidence="4" id="KW-1185">Reference proteome</keyword>
<dbReference type="PANTHER" id="PTHR11786">
    <property type="entry name" value="N-HYDROXYARYLAMINE O-ACETYLTRANSFERASE"/>
    <property type="match status" value="1"/>
</dbReference>
<dbReference type="InterPro" id="IPR038765">
    <property type="entry name" value="Papain-like_cys_pep_sf"/>
</dbReference>